<dbReference type="EMBL" id="CP017147">
    <property type="protein sequence ID" value="AOO83159.1"/>
    <property type="molecule type" value="Genomic_DNA"/>
</dbReference>
<dbReference type="RefSeq" id="WP_069692360.1">
    <property type="nucleotide sequence ID" value="NZ_CP017147.1"/>
</dbReference>
<dbReference type="STRING" id="1526658.BHK69_24365"/>
<evidence type="ECO:0000256" key="7">
    <source>
        <dbReference type="ARBA" id="ARBA00022958"/>
    </source>
</evidence>
<evidence type="ECO:0000256" key="1">
    <source>
        <dbReference type="ARBA" id="ARBA00004141"/>
    </source>
</evidence>
<evidence type="ECO:0000256" key="2">
    <source>
        <dbReference type="ARBA" id="ARBA00022448"/>
    </source>
</evidence>
<dbReference type="Pfam" id="PF00027">
    <property type="entry name" value="cNMP_binding"/>
    <property type="match status" value="1"/>
</dbReference>
<evidence type="ECO:0000256" key="10">
    <source>
        <dbReference type="ARBA" id="ARBA00023136"/>
    </source>
</evidence>
<dbReference type="PANTHER" id="PTHR11537:SF254">
    <property type="entry name" value="POTASSIUM VOLTAGE-GATED CHANNEL PROTEIN SHAB"/>
    <property type="match status" value="1"/>
</dbReference>
<dbReference type="OrthoDB" id="9799090at2"/>
<keyword evidence="7" id="KW-0630">Potassium</keyword>
<dbReference type="SUPFAM" id="SSF81324">
    <property type="entry name" value="Voltage-gated potassium channels"/>
    <property type="match status" value="1"/>
</dbReference>
<evidence type="ECO:0000259" key="13">
    <source>
        <dbReference type="PROSITE" id="PS50042"/>
    </source>
</evidence>
<dbReference type="PANTHER" id="PTHR11537">
    <property type="entry name" value="VOLTAGE-GATED POTASSIUM CHANNEL"/>
    <property type="match status" value="1"/>
</dbReference>
<keyword evidence="8 12" id="KW-1133">Transmembrane helix</keyword>
<evidence type="ECO:0000313" key="15">
    <source>
        <dbReference type="Proteomes" id="UP000094969"/>
    </source>
</evidence>
<evidence type="ECO:0000313" key="14">
    <source>
        <dbReference type="EMBL" id="AOO83159.1"/>
    </source>
</evidence>
<proteinExistence type="predicted"/>
<dbReference type="InterPro" id="IPR000595">
    <property type="entry name" value="cNMP-bd_dom"/>
</dbReference>
<name>A0A1D7U706_9HYPH</name>
<dbReference type="Pfam" id="PF00520">
    <property type="entry name" value="Ion_trans"/>
    <property type="match status" value="1"/>
</dbReference>
<dbReference type="InterPro" id="IPR028325">
    <property type="entry name" value="VG_K_chnl"/>
</dbReference>
<feature type="transmembrane region" description="Helical" evidence="12">
    <location>
        <begin position="162"/>
        <end position="184"/>
    </location>
</feature>
<comment type="subcellular location">
    <subcellularLocation>
        <location evidence="1">Membrane</location>
        <topology evidence="1">Multi-pass membrane protein</topology>
    </subcellularLocation>
</comment>
<feature type="domain" description="Cyclic nucleotide-binding" evidence="13">
    <location>
        <begin position="269"/>
        <end position="373"/>
    </location>
</feature>
<accession>A0A1D7U706</accession>
<dbReference type="Gene3D" id="1.10.287.70">
    <property type="match status" value="1"/>
</dbReference>
<evidence type="ECO:0000256" key="12">
    <source>
        <dbReference type="SAM" id="Phobius"/>
    </source>
</evidence>
<dbReference type="InterPro" id="IPR005821">
    <property type="entry name" value="Ion_trans_dom"/>
</dbReference>
<dbReference type="CDD" id="cd00038">
    <property type="entry name" value="CAP_ED"/>
    <property type="match status" value="1"/>
</dbReference>
<organism evidence="14 15">
    <name type="scientific">Bosea vaviloviae</name>
    <dbReference type="NCBI Taxonomy" id="1526658"/>
    <lineage>
        <taxon>Bacteria</taxon>
        <taxon>Pseudomonadati</taxon>
        <taxon>Pseudomonadota</taxon>
        <taxon>Alphaproteobacteria</taxon>
        <taxon>Hyphomicrobiales</taxon>
        <taxon>Boseaceae</taxon>
        <taxon>Bosea</taxon>
    </lineage>
</organism>
<evidence type="ECO:0000256" key="8">
    <source>
        <dbReference type="ARBA" id="ARBA00022989"/>
    </source>
</evidence>
<dbReference type="AlphaFoldDB" id="A0A1D7U706"/>
<keyword evidence="15" id="KW-1185">Reference proteome</keyword>
<keyword evidence="11" id="KW-0407">Ion channel</keyword>
<keyword evidence="3" id="KW-0633">Potassium transport</keyword>
<evidence type="ECO:0000256" key="3">
    <source>
        <dbReference type="ARBA" id="ARBA00022538"/>
    </source>
</evidence>
<protein>
    <recommendedName>
        <fullName evidence="13">Cyclic nucleotide-binding domain-containing protein</fullName>
    </recommendedName>
</protein>
<feature type="transmembrane region" description="Helical" evidence="12">
    <location>
        <begin position="225"/>
        <end position="248"/>
    </location>
</feature>
<evidence type="ECO:0000256" key="11">
    <source>
        <dbReference type="ARBA" id="ARBA00023303"/>
    </source>
</evidence>
<feature type="transmembrane region" description="Helical" evidence="12">
    <location>
        <begin position="196"/>
        <end position="213"/>
    </location>
</feature>
<feature type="transmembrane region" description="Helical" evidence="12">
    <location>
        <begin position="60"/>
        <end position="79"/>
    </location>
</feature>
<dbReference type="KEGG" id="bvv:BHK69_24365"/>
<dbReference type="GO" id="GO:0005249">
    <property type="term" value="F:voltage-gated potassium channel activity"/>
    <property type="evidence" value="ECO:0007669"/>
    <property type="project" value="InterPro"/>
</dbReference>
<keyword evidence="2" id="KW-0813">Transport</keyword>
<keyword evidence="4 12" id="KW-0812">Transmembrane</keyword>
<keyword evidence="10 12" id="KW-0472">Membrane</keyword>
<sequence length="387" mass="41963">MTAAASFPTWRRQIHLWIDHGAGDDLVATVLHRGLVVLICANVVAIVLESVPSIATRFGAGFQAFEFVSLLIFALEYAIRLWTAPEHARYRGLSPTRARLAYAASVPAVIDLLATLPLLFGLMGFGELKVLLLLRLLRFFKLGRYSPGMASLSAALTAERKALFACFVILMGVMLMAASAMHIVEHEAQAEKFGTIPDAMWWAIITLTTVGYGDVYPITAAGKAVAAVTAVLGLIMLALPVGIVATAFAQEIHRREFVVTWSMIARVPLFGGLDAAEIAEVMQFLRAQTVKNGAVVMHEGEPGRALYFIASGEVEILLPEGKRRLDEGHFFGELRFGDMAIASHSPCPNAAVATAPSKLLVLDPIDFHALTMRHPKLAEHIRTLAQA</sequence>
<feature type="transmembrane region" description="Helical" evidence="12">
    <location>
        <begin position="30"/>
        <end position="48"/>
    </location>
</feature>
<reference evidence="14 15" key="1">
    <citation type="journal article" date="2015" name="Antonie Van Leeuwenhoek">
        <title>Bosea vaviloviae sp. nov., a new species of slow-growing rhizobia isolated from nodules of the relict species Vavilovia formosa (Stev.) Fed.</title>
        <authorList>
            <person name="Safronova V.I."/>
            <person name="Kuznetsova I.G."/>
            <person name="Sazanova A.L."/>
            <person name="Kimeklis A.K."/>
            <person name="Belimov A.A."/>
            <person name="Andronov E.E."/>
            <person name="Pinaev A.G."/>
            <person name="Chizhevskaya E.P."/>
            <person name="Pukhaev A.R."/>
            <person name="Popov K.P."/>
            <person name="Willems A."/>
            <person name="Tikhonovich I.A."/>
        </authorList>
    </citation>
    <scope>NUCLEOTIDE SEQUENCE [LARGE SCALE GENOMIC DNA]</scope>
    <source>
        <strain evidence="14 15">Vaf18</strain>
    </source>
</reference>
<dbReference type="InterPro" id="IPR014710">
    <property type="entry name" value="RmlC-like_jellyroll"/>
</dbReference>
<dbReference type="InterPro" id="IPR018490">
    <property type="entry name" value="cNMP-bd_dom_sf"/>
</dbReference>
<dbReference type="GO" id="GO:0008076">
    <property type="term" value="C:voltage-gated potassium channel complex"/>
    <property type="evidence" value="ECO:0007669"/>
    <property type="project" value="InterPro"/>
</dbReference>
<evidence type="ECO:0000256" key="6">
    <source>
        <dbReference type="ARBA" id="ARBA00022882"/>
    </source>
</evidence>
<evidence type="ECO:0000256" key="9">
    <source>
        <dbReference type="ARBA" id="ARBA00023065"/>
    </source>
</evidence>
<keyword evidence="6" id="KW-0851">Voltage-gated channel</keyword>
<dbReference type="Gene3D" id="1.20.120.350">
    <property type="entry name" value="Voltage-gated potassium channels. Chain C"/>
    <property type="match status" value="1"/>
</dbReference>
<dbReference type="SMART" id="SM00100">
    <property type="entry name" value="cNMP"/>
    <property type="match status" value="1"/>
</dbReference>
<feature type="transmembrane region" description="Helical" evidence="12">
    <location>
        <begin position="100"/>
        <end position="125"/>
    </location>
</feature>
<gene>
    <name evidence="14" type="ORF">BHK69_24365</name>
</gene>
<evidence type="ECO:0000256" key="4">
    <source>
        <dbReference type="ARBA" id="ARBA00022692"/>
    </source>
</evidence>
<dbReference type="SUPFAM" id="SSF51206">
    <property type="entry name" value="cAMP-binding domain-like"/>
    <property type="match status" value="1"/>
</dbReference>
<dbReference type="Gene3D" id="2.60.120.10">
    <property type="entry name" value="Jelly Rolls"/>
    <property type="match status" value="1"/>
</dbReference>
<keyword evidence="9" id="KW-0406">Ion transport</keyword>
<evidence type="ECO:0000256" key="5">
    <source>
        <dbReference type="ARBA" id="ARBA00022826"/>
    </source>
</evidence>
<dbReference type="InterPro" id="IPR027359">
    <property type="entry name" value="Volt_channel_dom_sf"/>
</dbReference>
<dbReference type="GO" id="GO:0001508">
    <property type="term" value="P:action potential"/>
    <property type="evidence" value="ECO:0007669"/>
    <property type="project" value="TreeGrafter"/>
</dbReference>
<dbReference type="PRINTS" id="PR00169">
    <property type="entry name" value="KCHANNEL"/>
</dbReference>
<dbReference type="Proteomes" id="UP000094969">
    <property type="component" value="Chromosome"/>
</dbReference>
<keyword evidence="5" id="KW-0631">Potassium channel</keyword>
<dbReference type="PROSITE" id="PS50042">
    <property type="entry name" value="CNMP_BINDING_3"/>
    <property type="match status" value="1"/>
</dbReference>